<comment type="function">
    <text evidence="9">Structural component of the gap junctions.</text>
</comment>
<comment type="caution">
    <text evidence="13">The sequence shown here is derived from an EMBL/GenBank/DDBJ whole genome shotgun (WGS) entry which is preliminary data.</text>
</comment>
<dbReference type="EMBL" id="CAJOBR010002548">
    <property type="protein sequence ID" value="CAF4689076.1"/>
    <property type="molecule type" value="Genomic_DNA"/>
</dbReference>
<feature type="transmembrane region" description="Helical" evidence="9">
    <location>
        <begin position="33"/>
        <end position="50"/>
    </location>
</feature>
<dbReference type="PANTHER" id="PTHR11893:SF36">
    <property type="entry name" value="INNEXIN-5"/>
    <property type="match status" value="1"/>
</dbReference>
<evidence type="ECO:0000313" key="16">
    <source>
        <dbReference type="Proteomes" id="UP000663873"/>
    </source>
</evidence>
<dbReference type="GO" id="GO:0005886">
    <property type="term" value="C:plasma membrane"/>
    <property type="evidence" value="ECO:0007669"/>
    <property type="project" value="UniProtKB-SubCell"/>
</dbReference>
<comment type="caution">
    <text evidence="9">Lacks conserved residue(s) required for the propagation of feature annotation.</text>
</comment>
<keyword evidence="2 9" id="KW-0813">Transport</keyword>
<dbReference type="PROSITE" id="PS51013">
    <property type="entry name" value="PANNEXIN"/>
    <property type="match status" value="1"/>
</dbReference>
<keyword evidence="5 9" id="KW-1133">Transmembrane helix</keyword>
<evidence type="ECO:0000256" key="1">
    <source>
        <dbReference type="ARBA" id="ARBA00004651"/>
    </source>
</evidence>
<evidence type="ECO:0000256" key="8">
    <source>
        <dbReference type="ARBA" id="ARBA00023303"/>
    </source>
</evidence>
<keyword evidence="16" id="KW-1185">Reference proteome</keyword>
<comment type="similarity">
    <text evidence="9">Belongs to the pannexin family.</text>
</comment>
<gene>
    <name evidence="9" type="primary">inx</name>
    <name evidence="12" type="ORF">HFQ381_LOCUS15266</name>
    <name evidence="14" type="ORF">QYT958_LOCUS17090</name>
    <name evidence="13" type="ORF">TOA249_LOCUS4812</name>
    <name evidence="11" type="ORF">TSG867_LOCUS6397</name>
    <name evidence="10" type="ORF">UJA718_LOCUS6634</name>
</gene>
<name>A0A820WHW3_9BILA</name>
<evidence type="ECO:0000256" key="3">
    <source>
        <dbReference type="ARBA" id="ARBA00022475"/>
    </source>
</evidence>
<protein>
    <recommendedName>
        <fullName evidence="9">Innexin</fullName>
    </recommendedName>
</protein>
<dbReference type="Proteomes" id="UP000663848">
    <property type="component" value="Unassembled WGS sequence"/>
</dbReference>
<evidence type="ECO:0000256" key="2">
    <source>
        <dbReference type="ARBA" id="ARBA00022448"/>
    </source>
</evidence>
<dbReference type="PRINTS" id="PR01262">
    <property type="entry name" value="INNEXIN"/>
</dbReference>
<dbReference type="InterPro" id="IPR000990">
    <property type="entry name" value="Innexin"/>
</dbReference>
<dbReference type="Proteomes" id="UP000663862">
    <property type="component" value="Unassembled WGS sequence"/>
</dbReference>
<keyword evidence="3" id="KW-1003">Cell membrane</keyword>
<proteinExistence type="inferred from homology"/>
<dbReference type="GO" id="GO:0005243">
    <property type="term" value="F:gap junction channel activity"/>
    <property type="evidence" value="ECO:0007669"/>
    <property type="project" value="TreeGrafter"/>
</dbReference>
<keyword evidence="6 9" id="KW-0406">Ion transport</keyword>
<evidence type="ECO:0000256" key="9">
    <source>
        <dbReference type="RuleBase" id="RU010713"/>
    </source>
</evidence>
<feature type="transmembrane region" description="Helical" evidence="9">
    <location>
        <begin position="220"/>
        <end position="240"/>
    </location>
</feature>
<evidence type="ECO:0000256" key="7">
    <source>
        <dbReference type="ARBA" id="ARBA00023136"/>
    </source>
</evidence>
<evidence type="ECO:0000313" key="13">
    <source>
        <dbReference type="EMBL" id="CAF4518275.1"/>
    </source>
</evidence>
<dbReference type="AlphaFoldDB" id="A0A820WHW3"/>
<evidence type="ECO:0000313" key="15">
    <source>
        <dbReference type="Proteomes" id="UP000663838"/>
    </source>
</evidence>
<dbReference type="Proteomes" id="UP000663838">
    <property type="component" value="Unassembled WGS sequence"/>
</dbReference>
<evidence type="ECO:0000313" key="10">
    <source>
        <dbReference type="EMBL" id="CAF4202369.1"/>
    </source>
</evidence>
<feature type="transmembrane region" description="Helical" evidence="9">
    <location>
        <begin position="106"/>
        <end position="124"/>
    </location>
</feature>
<organism evidence="13 15">
    <name type="scientific">Rotaria socialis</name>
    <dbReference type="NCBI Taxonomy" id="392032"/>
    <lineage>
        <taxon>Eukaryota</taxon>
        <taxon>Metazoa</taxon>
        <taxon>Spiralia</taxon>
        <taxon>Gnathifera</taxon>
        <taxon>Rotifera</taxon>
        <taxon>Eurotatoria</taxon>
        <taxon>Bdelloidea</taxon>
        <taxon>Philodinida</taxon>
        <taxon>Philodinidae</taxon>
        <taxon>Rotaria</taxon>
    </lineage>
</organism>
<dbReference type="PANTHER" id="PTHR11893">
    <property type="entry name" value="INNEXIN"/>
    <property type="match status" value="1"/>
</dbReference>
<accession>A0A820WHW3</accession>
<evidence type="ECO:0000313" key="11">
    <source>
        <dbReference type="EMBL" id="CAF4303238.1"/>
    </source>
</evidence>
<comment type="subcellular location">
    <subcellularLocation>
        <location evidence="1 9">Cell membrane</location>
        <topology evidence="1 9">Multi-pass membrane protein</topology>
    </subcellularLocation>
</comment>
<dbReference type="Proteomes" id="UP000663851">
    <property type="component" value="Unassembled WGS sequence"/>
</dbReference>
<evidence type="ECO:0000313" key="14">
    <source>
        <dbReference type="EMBL" id="CAF4689076.1"/>
    </source>
</evidence>
<keyword evidence="4 9" id="KW-0812">Transmembrane</keyword>
<dbReference type="Pfam" id="PF00876">
    <property type="entry name" value="Innexin"/>
    <property type="match status" value="1"/>
</dbReference>
<dbReference type="GO" id="GO:0034220">
    <property type="term" value="P:monoatomic ion transmembrane transport"/>
    <property type="evidence" value="ECO:0007669"/>
    <property type="project" value="UniProtKB-KW"/>
</dbReference>
<dbReference type="EMBL" id="CAJOBS010000187">
    <property type="protein sequence ID" value="CAF4518275.1"/>
    <property type="molecule type" value="Genomic_DNA"/>
</dbReference>
<feature type="transmembrane region" description="Helical" evidence="9">
    <location>
        <begin position="300"/>
        <end position="322"/>
    </location>
</feature>
<dbReference type="GO" id="GO:0005921">
    <property type="term" value="C:gap junction"/>
    <property type="evidence" value="ECO:0007669"/>
    <property type="project" value="UniProtKB-UniRule"/>
</dbReference>
<evidence type="ECO:0000256" key="4">
    <source>
        <dbReference type="ARBA" id="ARBA00022692"/>
    </source>
</evidence>
<feature type="transmembrane region" description="Helical" evidence="9">
    <location>
        <begin position="193"/>
        <end position="214"/>
    </location>
</feature>
<evidence type="ECO:0000313" key="12">
    <source>
        <dbReference type="EMBL" id="CAF4328122.1"/>
    </source>
</evidence>
<dbReference type="EMBL" id="CAJOBP010000628">
    <property type="protein sequence ID" value="CAF4202369.1"/>
    <property type="molecule type" value="Genomic_DNA"/>
</dbReference>
<reference evidence="13" key="1">
    <citation type="submission" date="2021-02" db="EMBL/GenBank/DDBJ databases">
        <authorList>
            <person name="Nowell W R."/>
        </authorList>
    </citation>
    <scope>NUCLEOTIDE SEQUENCE</scope>
</reference>
<dbReference type="EMBL" id="CAJOBO010001030">
    <property type="protein sequence ID" value="CAF4328122.1"/>
    <property type="molecule type" value="Genomic_DNA"/>
</dbReference>
<sequence length="492" mass="58346">MEHFIYIFSFLLTFVVHHRPSDDDFFDRMNRKYTVYGLFILSVISGSLLTADDMSSLISCWNRANYRDAYINYTNYFCFIMSTYRLDQNETIPSTMHDRKSRVLNYYQWTPFIILLMALFFYLPRLFWRSLSVRSGIDLLDLVEAAGETKTLNDFDDRDQLIKYIVDTIDMYVDDARRQTNAENRRTSLFKKLFQLICFMTGKFLGNYFITLYIFIKMYYIVNVLLQIWLLSLFLGTNFLKFGFESVKLFRYGLNQPESKYFPRETFCDFHVREPLRGGEPLQRITVQCVLTVNLFNQQIFTLLWIWYVFILMCNIYAFILWCVRIGSSSLQYNFIHSRLARTSRSEIPRFRFDFKHATRGVGDHVQTTLVDAFLHYYLESDGYFFIRILSANSSDFIVQEIVEQLWAVYVIKYGEQHAKEAEDAYFEFRKDPNVLATIRQNPLHSSSNSDTNHEKIYSKYNYAKDYSHIGIGLLGASSVLEPINREQNEQV</sequence>
<keyword evidence="7 9" id="KW-0472">Membrane</keyword>
<dbReference type="EMBL" id="CAJOBQ010000238">
    <property type="protein sequence ID" value="CAF4303238.1"/>
    <property type="molecule type" value="Genomic_DNA"/>
</dbReference>
<evidence type="ECO:0000256" key="6">
    <source>
        <dbReference type="ARBA" id="ARBA00023065"/>
    </source>
</evidence>
<dbReference type="Proteomes" id="UP000663873">
    <property type="component" value="Unassembled WGS sequence"/>
</dbReference>
<keyword evidence="8 9" id="KW-0407">Ion channel</keyword>
<evidence type="ECO:0000256" key="5">
    <source>
        <dbReference type="ARBA" id="ARBA00022989"/>
    </source>
</evidence>